<evidence type="ECO:0000256" key="1">
    <source>
        <dbReference type="ARBA" id="ARBA00010838"/>
    </source>
</evidence>
<feature type="chain" id="PRO_5045816258" evidence="6">
    <location>
        <begin position="27"/>
        <end position="473"/>
    </location>
</feature>
<comment type="similarity">
    <text evidence="1 4">Belongs to the glycosyl hydrolase 1 family.</text>
</comment>
<dbReference type="Gene3D" id="3.20.20.80">
    <property type="entry name" value="Glycosidases"/>
    <property type="match status" value="2"/>
</dbReference>
<dbReference type="PANTHER" id="PTHR10353:SF209">
    <property type="entry name" value="GALACTOLIPID GALACTOSYLTRANSFERASE SFR2, CHLOROPLASTIC"/>
    <property type="match status" value="1"/>
</dbReference>
<evidence type="ECO:0000313" key="8">
    <source>
        <dbReference type="Proteomes" id="UP000683310"/>
    </source>
</evidence>
<keyword evidence="2 7" id="KW-0378">Hydrolase</keyword>
<dbReference type="EMBL" id="CP074371">
    <property type="protein sequence ID" value="QVI21771.1"/>
    <property type="molecule type" value="Genomic_DNA"/>
</dbReference>
<feature type="region of interest" description="Disordered" evidence="5">
    <location>
        <begin position="35"/>
        <end position="66"/>
    </location>
</feature>
<dbReference type="RefSeq" id="WP_213557871.1">
    <property type="nucleotide sequence ID" value="NZ_JBHZDI010000031.1"/>
</dbReference>
<evidence type="ECO:0000256" key="4">
    <source>
        <dbReference type="RuleBase" id="RU003690"/>
    </source>
</evidence>
<name>A0ABX8CP97_9NOCA</name>
<proteinExistence type="inferred from homology"/>
<dbReference type="PANTHER" id="PTHR10353">
    <property type="entry name" value="GLYCOSYL HYDROLASE"/>
    <property type="match status" value="1"/>
</dbReference>
<dbReference type="Pfam" id="PF00232">
    <property type="entry name" value="Glyco_hydro_1"/>
    <property type="match status" value="2"/>
</dbReference>
<dbReference type="Proteomes" id="UP000683310">
    <property type="component" value="Chromosome"/>
</dbReference>
<feature type="signal peptide" evidence="6">
    <location>
        <begin position="1"/>
        <end position="26"/>
    </location>
</feature>
<dbReference type="SUPFAM" id="SSF51445">
    <property type="entry name" value="(Trans)glycosidases"/>
    <property type="match status" value="1"/>
</dbReference>
<keyword evidence="3" id="KW-0326">Glycosidase</keyword>
<feature type="compositionally biased region" description="Gly residues" evidence="5">
    <location>
        <begin position="42"/>
        <end position="62"/>
    </location>
</feature>
<evidence type="ECO:0000256" key="5">
    <source>
        <dbReference type="SAM" id="MobiDB-lite"/>
    </source>
</evidence>
<protein>
    <submittedName>
        <fullName evidence="7">Glycoside hydrolase family 1 protein</fullName>
    </submittedName>
</protein>
<dbReference type="InterPro" id="IPR001360">
    <property type="entry name" value="Glyco_hydro_1"/>
</dbReference>
<keyword evidence="8" id="KW-1185">Reference proteome</keyword>
<evidence type="ECO:0000313" key="7">
    <source>
        <dbReference type="EMBL" id="QVI21771.1"/>
    </source>
</evidence>
<keyword evidence="6" id="KW-0732">Signal</keyword>
<sequence>MRPTRVLCSFLSAVAIVAGGSAVAFSAPADVAGTGSADTGSAGSGSSSGSGSGSASGSGTGSSGAPTTVNPFGSDFMWGVAMSGFQSEGHAPDSNWSRYANSGKAHDPYLNSVNFYDKYAEDIDLAAGMGLKVYRLSIEWARVQPKAGVWDDRDFQFYDTVLQKIRAAGMRPMLTLDHWVIPGWEADRGGWKKQDMVSDWLANMRRVVDRYASYDPMWVTINEPMGYVAQSIKIGDIGVLDALPMFDRMVQAHNSIYDYIHAHQPGAKVTSNIAQYPIVQDLTDMMFADRIKGKMDYIGVDFYYGASLTNLPSPALLGDELWKNAIEPEGIYYNLRNYTEKFPGLPIYVVENGLPTENAAPRFDGYDRADHLRDTVYWLQRAKADGMNVIGYNYWSLTDNYEWGSFSPRFGLYTVDAKSDPALTRRPTDAVAAFKDITARGGVTADYRPTRKPAFCSVAIPFGDCLRPVSVPN</sequence>
<evidence type="ECO:0000256" key="2">
    <source>
        <dbReference type="ARBA" id="ARBA00022801"/>
    </source>
</evidence>
<dbReference type="PRINTS" id="PR00131">
    <property type="entry name" value="GLHYDRLASE1"/>
</dbReference>
<organism evidence="7 8">
    <name type="scientific">Nocardia tengchongensis</name>
    <dbReference type="NCBI Taxonomy" id="2055889"/>
    <lineage>
        <taxon>Bacteria</taxon>
        <taxon>Bacillati</taxon>
        <taxon>Actinomycetota</taxon>
        <taxon>Actinomycetes</taxon>
        <taxon>Mycobacteriales</taxon>
        <taxon>Nocardiaceae</taxon>
        <taxon>Nocardia</taxon>
    </lineage>
</organism>
<gene>
    <name evidence="7" type="ORF">KHQ06_00865</name>
</gene>
<accession>A0ABX8CP97</accession>
<reference evidence="7 8" key="1">
    <citation type="submission" date="2021-04" db="EMBL/GenBank/DDBJ databases">
        <title>Nocardia tengchongensis.</title>
        <authorList>
            <person name="Zhuang k."/>
            <person name="Ran Y."/>
            <person name="Li W."/>
        </authorList>
    </citation>
    <scope>NUCLEOTIDE SEQUENCE [LARGE SCALE GENOMIC DNA]</scope>
    <source>
        <strain evidence="7 8">CFH S0057</strain>
    </source>
</reference>
<dbReference type="GO" id="GO:0016787">
    <property type="term" value="F:hydrolase activity"/>
    <property type="evidence" value="ECO:0007669"/>
    <property type="project" value="UniProtKB-KW"/>
</dbReference>
<evidence type="ECO:0000256" key="3">
    <source>
        <dbReference type="ARBA" id="ARBA00023295"/>
    </source>
</evidence>
<dbReference type="InterPro" id="IPR017853">
    <property type="entry name" value="GH"/>
</dbReference>
<evidence type="ECO:0000256" key="6">
    <source>
        <dbReference type="SAM" id="SignalP"/>
    </source>
</evidence>